<protein>
    <submittedName>
        <fullName evidence="1">Uncharacterized protein</fullName>
    </submittedName>
</protein>
<accession>A0A7J8Y4S5</accession>
<organism evidence="1 2">
    <name type="scientific">Gossypium aridum</name>
    <name type="common">American cotton</name>
    <name type="synonym">Erioxylum aridum</name>
    <dbReference type="NCBI Taxonomy" id="34290"/>
    <lineage>
        <taxon>Eukaryota</taxon>
        <taxon>Viridiplantae</taxon>
        <taxon>Streptophyta</taxon>
        <taxon>Embryophyta</taxon>
        <taxon>Tracheophyta</taxon>
        <taxon>Spermatophyta</taxon>
        <taxon>Magnoliopsida</taxon>
        <taxon>eudicotyledons</taxon>
        <taxon>Gunneridae</taxon>
        <taxon>Pentapetalae</taxon>
        <taxon>rosids</taxon>
        <taxon>malvids</taxon>
        <taxon>Malvales</taxon>
        <taxon>Malvaceae</taxon>
        <taxon>Malvoideae</taxon>
        <taxon>Gossypium</taxon>
    </lineage>
</organism>
<proteinExistence type="predicted"/>
<dbReference type="Proteomes" id="UP000593577">
    <property type="component" value="Unassembled WGS sequence"/>
</dbReference>
<comment type="caution">
    <text evidence="1">The sequence shown here is derived from an EMBL/GenBank/DDBJ whole genome shotgun (WGS) entry which is preliminary data.</text>
</comment>
<gene>
    <name evidence="1" type="ORF">Goari_004873</name>
</gene>
<evidence type="ECO:0000313" key="2">
    <source>
        <dbReference type="Proteomes" id="UP000593577"/>
    </source>
</evidence>
<dbReference type="EMBL" id="JABFAA010000010">
    <property type="protein sequence ID" value="MBA0694591.1"/>
    <property type="molecule type" value="Genomic_DNA"/>
</dbReference>
<reference evidence="1 2" key="1">
    <citation type="journal article" date="2019" name="Genome Biol. Evol.">
        <title>Insights into the evolution of the New World diploid cottons (Gossypium, subgenus Houzingenia) based on genome sequencing.</title>
        <authorList>
            <person name="Grover C.E."/>
            <person name="Arick M.A. 2nd"/>
            <person name="Thrash A."/>
            <person name="Conover J.L."/>
            <person name="Sanders W.S."/>
            <person name="Peterson D.G."/>
            <person name="Frelichowski J.E."/>
            <person name="Scheffler J.A."/>
            <person name="Scheffler B.E."/>
            <person name="Wendel J.F."/>
        </authorList>
    </citation>
    <scope>NUCLEOTIDE SEQUENCE [LARGE SCALE GENOMIC DNA]</scope>
    <source>
        <strain evidence="1">185</strain>
        <tissue evidence="1">Leaf</tissue>
    </source>
</reference>
<dbReference type="AlphaFoldDB" id="A0A7J8Y4S5"/>
<evidence type="ECO:0000313" key="1">
    <source>
        <dbReference type="EMBL" id="MBA0694591.1"/>
    </source>
</evidence>
<keyword evidence="2" id="KW-1185">Reference proteome</keyword>
<sequence length="221" mass="25283">MLHALRDCPKSRDVLIEANFDNRLLINQYEFCIDWIEDSKHILDKKKPSKTSFLLCGTFGTTKTMLSLEARARTSCKWEKPLEGVTKVNVDASANAFGIITKDSDGFVLSSKAVIFETDYASIVNHFRKHKEDIIILGHRIKEAYKMLDSLSKDDVNLVDRGCNKSVDSLCTWSLSNYCNLSFEMDYPSDIHNITRTSVVNWLRKKLKDSMDSFNGLREKV</sequence>
<name>A0A7J8Y4S5_GOSAI</name>